<evidence type="ECO:0000256" key="5">
    <source>
        <dbReference type="ARBA" id="ARBA00022763"/>
    </source>
</evidence>
<keyword evidence="4" id="KW-0479">Metal-binding</keyword>
<keyword evidence="7" id="KW-0460">Magnesium</keyword>
<evidence type="ECO:0000256" key="4">
    <source>
        <dbReference type="ARBA" id="ARBA00022723"/>
    </source>
</evidence>
<reference evidence="11 12" key="1">
    <citation type="submission" date="2016-09" db="EMBL/GenBank/DDBJ databases">
        <authorList>
            <person name="Capua I."/>
            <person name="De Benedictis P."/>
            <person name="Joannis T."/>
            <person name="Lombin L.H."/>
            <person name="Cattoli G."/>
        </authorList>
    </citation>
    <scope>NUCLEOTIDE SEQUENCE [LARGE SCALE GENOMIC DNA]</scope>
    <source>
        <strain evidence="11 12">LMG 25899</strain>
    </source>
</reference>
<dbReference type="GO" id="GO:0016787">
    <property type="term" value="F:hydrolase activity"/>
    <property type="evidence" value="ECO:0007669"/>
    <property type="project" value="UniProtKB-KW"/>
</dbReference>
<proteinExistence type="predicted"/>
<comment type="cofactor">
    <cofactor evidence="1">
        <name>Mn(2+)</name>
        <dbReference type="ChEBI" id="CHEBI:29035"/>
    </cofactor>
</comment>
<keyword evidence="3" id="KW-0540">Nuclease</keyword>
<dbReference type="RefSeq" id="WP_069698092.1">
    <property type="nucleotide sequence ID" value="NZ_JAGGMA010000002.1"/>
</dbReference>
<protein>
    <submittedName>
        <fullName evidence="11">Hydrolase</fullName>
    </submittedName>
</protein>
<keyword evidence="6 11" id="KW-0378">Hydrolase</keyword>
<dbReference type="GO" id="GO:0006281">
    <property type="term" value="P:DNA repair"/>
    <property type="evidence" value="ECO:0007669"/>
    <property type="project" value="UniProtKB-KW"/>
</dbReference>
<organism evidence="11 12">
    <name type="scientific">Enterococcus rivorum</name>
    <dbReference type="NCBI Taxonomy" id="762845"/>
    <lineage>
        <taxon>Bacteria</taxon>
        <taxon>Bacillati</taxon>
        <taxon>Bacillota</taxon>
        <taxon>Bacilli</taxon>
        <taxon>Lactobacillales</taxon>
        <taxon>Enterococcaceae</taxon>
        <taxon>Enterococcus</taxon>
    </lineage>
</organism>
<dbReference type="AlphaFoldDB" id="A0A1E5KZ47"/>
<gene>
    <name evidence="11" type="ORF">BCR26_01315</name>
</gene>
<evidence type="ECO:0000256" key="6">
    <source>
        <dbReference type="ARBA" id="ARBA00022801"/>
    </source>
</evidence>
<name>A0A1E5KZ47_9ENTE</name>
<keyword evidence="12" id="KW-1185">Reference proteome</keyword>
<dbReference type="Pfam" id="PF03372">
    <property type="entry name" value="Exo_endo_phos"/>
    <property type="match status" value="1"/>
</dbReference>
<dbReference type="SUPFAM" id="SSF56219">
    <property type="entry name" value="DNase I-like"/>
    <property type="match status" value="1"/>
</dbReference>
<accession>A0A1E5KZ47</accession>
<keyword evidence="9" id="KW-0812">Transmembrane</keyword>
<dbReference type="InterPro" id="IPR005135">
    <property type="entry name" value="Endo/exonuclease/phosphatase"/>
</dbReference>
<feature type="transmembrane region" description="Helical" evidence="9">
    <location>
        <begin position="7"/>
        <end position="28"/>
    </location>
</feature>
<evidence type="ECO:0000313" key="11">
    <source>
        <dbReference type="EMBL" id="OEH83137.1"/>
    </source>
</evidence>
<evidence type="ECO:0000256" key="1">
    <source>
        <dbReference type="ARBA" id="ARBA00001936"/>
    </source>
</evidence>
<evidence type="ECO:0000256" key="9">
    <source>
        <dbReference type="SAM" id="Phobius"/>
    </source>
</evidence>
<dbReference type="PANTHER" id="PTHR15822">
    <property type="entry name" value="TRAF AND TNF RECEPTOR-ASSOCIATED PROTEIN"/>
    <property type="match status" value="1"/>
</dbReference>
<evidence type="ECO:0000256" key="8">
    <source>
        <dbReference type="ARBA" id="ARBA00023204"/>
    </source>
</evidence>
<feature type="domain" description="Endonuclease/exonuclease/phosphatase" evidence="10">
    <location>
        <begin position="93"/>
        <end position="273"/>
    </location>
</feature>
<dbReference type="InterPro" id="IPR036691">
    <property type="entry name" value="Endo/exonu/phosph_ase_sf"/>
</dbReference>
<evidence type="ECO:0000313" key="12">
    <source>
        <dbReference type="Proteomes" id="UP000095256"/>
    </source>
</evidence>
<evidence type="ECO:0000256" key="2">
    <source>
        <dbReference type="ARBA" id="ARBA00001946"/>
    </source>
</evidence>
<dbReference type="InterPro" id="IPR051547">
    <property type="entry name" value="TDP2-like"/>
</dbReference>
<keyword evidence="5" id="KW-0227">DNA damage</keyword>
<comment type="cofactor">
    <cofactor evidence="2">
        <name>Mg(2+)</name>
        <dbReference type="ChEBI" id="CHEBI:18420"/>
    </cofactor>
</comment>
<keyword evidence="8" id="KW-0234">DNA repair</keyword>
<keyword evidence="9" id="KW-0472">Membrane</keyword>
<dbReference type="GO" id="GO:0046872">
    <property type="term" value="F:metal ion binding"/>
    <property type="evidence" value="ECO:0007669"/>
    <property type="project" value="UniProtKB-KW"/>
</dbReference>
<evidence type="ECO:0000256" key="7">
    <source>
        <dbReference type="ARBA" id="ARBA00022842"/>
    </source>
</evidence>
<dbReference type="GO" id="GO:0004518">
    <property type="term" value="F:nuclease activity"/>
    <property type="evidence" value="ECO:0007669"/>
    <property type="project" value="UniProtKB-KW"/>
</dbReference>
<evidence type="ECO:0000256" key="3">
    <source>
        <dbReference type="ARBA" id="ARBA00022722"/>
    </source>
</evidence>
<dbReference type="STRING" id="762845.BCR26_01315"/>
<dbReference type="EMBL" id="MIEK01000012">
    <property type="protein sequence ID" value="OEH83137.1"/>
    <property type="molecule type" value="Genomic_DNA"/>
</dbReference>
<sequence length="358" mass="40981">MKKVLKVFFGVIILAIAIILSYVGYVYFSYSRINDNIELTVNQKAKEKQLSLEKEYNVTTFNIGYGSYTPDYTFFMDGGKQSKAVDKETVEKNISGAVKTIQKEKPDFALFQEVDEQATRSRKVNEVNEIENSFPDYSNSFAVNYDSAYLMYPFLDPIGKSKSGILTLSNTMIENSIRHSLPIETNFNKFFDLDRSFTVTKVPVENGKFLMLYNVHLSAYIKDKEIQKAQMLKLFDHMKNEYDNGNYVICGGDFNHDLLDSSSETFENETKEAYSWLQAFPKEDLPKGMKVATLTETKEPVPSVRNLDKPYEKGKSFVAVIDGFITSDNVKQVSNKVINMEFQNSDHNPVKLDFKLIK</sequence>
<keyword evidence="9" id="KW-1133">Transmembrane helix</keyword>
<dbReference type="Gene3D" id="3.60.10.10">
    <property type="entry name" value="Endonuclease/exonuclease/phosphatase"/>
    <property type="match status" value="1"/>
</dbReference>
<dbReference type="Proteomes" id="UP000095256">
    <property type="component" value="Unassembled WGS sequence"/>
</dbReference>
<evidence type="ECO:0000259" key="10">
    <source>
        <dbReference type="Pfam" id="PF03372"/>
    </source>
</evidence>
<dbReference type="PANTHER" id="PTHR15822:SF4">
    <property type="entry name" value="TYROSYL-DNA PHOSPHODIESTERASE 2"/>
    <property type="match status" value="1"/>
</dbReference>
<comment type="caution">
    <text evidence="11">The sequence shown here is derived from an EMBL/GenBank/DDBJ whole genome shotgun (WGS) entry which is preliminary data.</text>
</comment>